<evidence type="ECO:0000259" key="13">
    <source>
        <dbReference type="PROSITE" id="PS51846"/>
    </source>
</evidence>
<dbReference type="PANTHER" id="PTHR43099:SF2">
    <property type="entry name" value="UPF0053 PROTEIN YRKA"/>
    <property type="match status" value="1"/>
</dbReference>
<feature type="domain" description="CNNM transmembrane" evidence="13">
    <location>
        <begin position="6"/>
        <end position="206"/>
    </location>
</feature>
<evidence type="ECO:0000256" key="6">
    <source>
        <dbReference type="ARBA" id="ARBA00022989"/>
    </source>
</evidence>
<dbReference type="FunFam" id="3.10.580.10:FF:000002">
    <property type="entry name" value="Magnesium/cobalt efflux protein CorC"/>
    <property type="match status" value="1"/>
</dbReference>
<dbReference type="STRING" id="29341.RSJ17_16080"/>
<dbReference type="SUPFAM" id="SSF54631">
    <property type="entry name" value="CBS-domain pair"/>
    <property type="match status" value="1"/>
</dbReference>
<dbReference type="SMART" id="SM00116">
    <property type="entry name" value="CBS"/>
    <property type="match status" value="2"/>
</dbReference>
<gene>
    <name evidence="14" type="ORF">U732_1888</name>
</gene>
<evidence type="ECO:0000256" key="7">
    <source>
        <dbReference type="ARBA" id="ARBA00023122"/>
    </source>
</evidence>
<feature type="domain" description="CBS" evidence="12">
    <location>
        <begin position="291"/>
        <end position="348"/>
    </location>
</feature>
<reference evidence="14 15" key="1">
    <citation type="journal article" date="2015" name="Infect. Genet. Evol.">
        <title>Genomic sequences of six botulinum neurotoxin-producing strains representing three clostridial species illustrate the mobility and diversity of botulinum neurotoxin genes.</title>
        <authorList>
            <person name="Smith T.J."/>
            <person name="Hill K.K."/>
            <person name="Xie G."/>
            <person name="Foley B.T."/>
            <person name="Williamson C.H."/>
            <person name="Foster J.T."/>
            <person name="Johnson S.L."/>
            <person name="Chertkov O."/>
            <person name="Teshima H."/>
            <person name="Gibbons H.S."/>
            <person name="Johnsky L.A."/>
            <person name="Karavis M.A."/>
            <person name="Smith L.A."/>
        </authorList>
    </citation>
    <scope>NUCLEOTIDE SEQUENCE [LARGE SCALE GENOMIC DNA]</scope>
    <source>
        <strain evidence="14 15">CDC 2741</strain>
    </source>
</reference>
<dbReference type="CDD" id="cd04590">
    <property type="entry name" value="CBS_pair_CorC_HlyC_assoc"/>
    <property type="match status" value="1"/>
</dbReference>
<dbReference type="Proteomes" id="UP000031366">
    <property type="component" value="Unassembled WGS sequence"/>
</dbReference>
<proteinExistence type="inferred from homology"/>
<dbReference type="PROSITE" id="PS51846">
    <property type="entry name" value="CNNM"/>
    <property type="match status" value="1"/>
</dbReference>
<evidence type="ECO:0000313" key="14">
    <source>
        <dbReference type="EMBL" id="KIE46196.1"/>
    </source>
</evidence>
<feature type="transmembrane region" description="Helical" evidence="11">
    <location>
        <begin position="108"/>
        <end position="128"/>
    </location>
</feature>
<dbReference type="InterPro" id="IPR005170">
    <property type="entry name" value="Transptr-assoc_dom"/>
</dbReference>
<comment type="subcellular location">
    <subcellularLocation>
        <location evidence="1">Cell membrane</location>
        <topology evidence="1">Multi-pass membrane protein</topology>
    </subcellularLocation>
</comment>
<dbReference type="GO" id="GO:0050660">
    <property type="term" value="F:flavin adenine dinucleotide binding"/>
    <property type="evidence" value="ECO:0007669"/>
    <property type="project" value="InterPro"/>
</dbReference>
<keyword evidence="6 10" id="KW-1133">Transmembrane helix</keyword>
<dbReference type="AlphaFoldDB" id="A0A0C1R6S3"/>
<evidence type="ECO:0000256" key="4">
    <source>
        <dbReference type="ARBA" id="ARBA00022692"/>
    </source>
</evidence>
<keyword evidence="8 10" id="KW-0472">Membrane</keyword>
<evidence type="ECO:0000256" key="5">
    <source>
        <dbReference type="ARBA" id="ARBA00022737"/>
    </source>
</evidence>
<dbReference type="InterPro" id="IPR046342">
    <property type="entry name" value="CBS_dom_sf"/>
</dbReference>
<evidence type="ECO:0000256" key="2">
    <source>
        <dbReference type="ARBA" id="ARBA00006337"/>
    </source>
</evidence>
<organism evidence="14 15">
    <name type="scientific">Clostridium argentinense CDC 2741</name>
    <dbReference type="NCBI Taxonomy" id="1418104"/>
    <lineage>
        <taxon>Bacteria</taxon>
        <taxon>Bacillati</taxon>
        <taxon>Bacillota</taxon>
        <taxon>Clostridia</taxon>
        <taxon>Eubacteriales</taxon>
        <taxon>Clostridiaceae</taxon>
        <taxon>Clostridium</taxon>
    </lineage>
</organism>
<dbReference type="Gene3D" id="3.30.465.10">
    <property type="match status" value="1"/>
</dbReference>
<dbReference type="InterPro" id="IPR036318">
    <property type="entry name" value="FAD-bd_PCMH-like_sf"/>
</dbReference>
<evidence type="ECO:0000256" key="8">
    <source>
        <dbReference type="ARBA" id="ARBA00023136"/>
    </source>
</evidence>
<feature type="domain" description="CBS" evidence="12">
    <location>
        <begin position="225"/>
        <end position="288"/>
    </location>
</feature>
<evidence type="ECO:0000256" key="1">
    <source>
        <dbReference type="ARBA" id="ARBA00004651"/>
    </source>
</evidence>
<keyword evidence="3" id="KW-1003">Cell membrane</keyword>
<dbReference type="InterPro" id="IPR051676">
    <property type="entry name" value="UPF0053_domain"/>
</dbReference>
<dbReference type="InterPro" id="IPR002550">
    <property type="entry name" value="CNNM"/>
</dbReference>
<dbReference type="PROSITE" id="PS51371">
    <property type="entry name" value="CBS"/>
    <property type="match status" value="2"/>
</dbReference>
<dbReference type="InterPro" id="IPR044751">
    <property type="entry name" value="Ion_transp-like_CBS"/>
</dbReference>
<sequence length="437" mass="49437">MEGGFGSSNIIFQIILVVILTLINAFFSSAEMAIISMNKNRIKILAEEGNKKAQLLEKLNEEPSKLLATIQVGITLAGFFSSASAATGISSYLSRYLSQFNIPYVNQISLISITIIIAYLTLVFGELYPKRIALQKSEAIAMLSIKPILIVSKITGPFVKLLSLSTNALVKLSGLNTENLDEKISREEIKSLVHVGREHGVFNETESEMINSIIEFDDKLAKEVMKPRTETFLLNINTPIMEALDKLLEENYSRVPVYEENPDNIIGILYMRDMLAEAKIKGFENIEIRQILHKPYFVIENKPIDDLFKELQSKKIHMAVLIDEYGGFSGIVTIEDLIEEVMGEINDEYDELELLIEKIDDNTFLINGLISLNDFNSYFDVDLECEDFDTIGGFLLNIIGGIPETDEEKLVEYENLSFKVEEILDKRIGKIKMYIER</sequence>
<keyword evidence="4 10" id="KW-0812">Transmembrane</keyword>
<dbReference type="Gene3D" id="3.10.580.10">
    <property type="entry name" value="CBS-domain"/>
    <property type="match status" value="1"/>
</dbReference>
<evidence type="ECO:0000256" key="9">
    <source>
        <dbReference type="PROSITE-ProRule" id="PRU00703"/>
    </source>
</evidence>
<keyword evidence="7 9" id="KW-0129">CBS domain</keyword>
<dbReference type="Pfam" id="PF01595">
    <property type="entry name" value="CNNM"/>
    <property type="match status" value="1"/>
</dbReference>
<dbReference type="Pfam" id="PF03471">
    <property type="entry name" value="CorC_HlyC"/>
    <property type="match status" value="1"/>
</dbReference>
<feature type="transmembrane region" description="Helical" evidence="11">
    <location>
        <begin position="66"/>
        <end position="88"/>
    </location>
</feature>
<comment type="caution">
    <text evidence="14">The sequence shown here is derived from an EMBL/GenBank/DDBJ whole genome shotgun (WGS) entry which is preliminary data.</text>
</comment>
<dbReference type="OrthoDB" id="9798188at2"/>
<comment type="similarity">
    <text evidence="2">Belongs to the UPF0053 family.</text>
</comment>
<name>A0A0C1R6S3_9CLOT</name>
<evidence type="ECO:0000256" key="3">
    <source>
        <dbReference type="ARBA" id="ARBA00022475"/>
    </source>
</evidence>
<dbReference type="SUPFAM" id="SSF56176">
    <property type="entry name" value="FAD-binding/transporter-associated domain-like"/>
    <property type="match status" value="1"/>
</dbReference>
<keyword evidence="15" id="KW-1185">Reference proteome</keyword>
<protein>
    <submittedName>
        <fullName evidence="14">Transporter associated domain protein</fullName>
    </submittedName>
</protein>
<dbReference type="GO" id="GO:0005886">
    <property type="term" value="C:plasma membrane"/>
    <property type="evidence" value="ECO:0007669"/>
    <property type="project" value="UniProtKB-SubCell"/>
</dbReference>
<evidence type="ECO:0000256" key="10">
    <source>
        <dbReference type="PROSITE-ProRule" id="PRU01193"/>
    </source>
</evidence>
<dbReference type="PANTHER" id="PTHR43099">
    <property type="entry name" value="UPF0053 PROTEIN YRKA"/>
    <property type="match status" value="1"/>
</dbReference>
<dbReference type="InterPro" id="IPR016169">
    <property type="entry name" value="FAD-bd_PCMH_sub2"/>
</dbReference>
<evidence type="ECO:0000259" key="12">
    <source>
        <dbReference type="PROSITE" id="PS51371"/>
    </source>
</evidence>
<evidence type="ECO:0000256" key="11">
    <source>
        <dbReference type="SAM" id="Phobius"/>
    </source>
</evidence>
<dbReference type="InterPro" id="IPR000644">
    <property type="entry name" value="CBS_dom"/>
</dbReference>
<dbReference type="EMBL" id="AYSO01000017">
    <property type="protein sequence ID" value="KIE46196.1"/>
    <property type="molecule type" value="Genomic_DNA"/>
</dbReference>
<dbReference type="Pfam" id="PF00571">
    <property type="entry name" value="CBS"/>
    <property type="match status" value="2"/>
</dbReference>
<keyword evidence="5" id="KW-0677">Repeat</keyword>
<evidence type="ECO:0000313" key="15">
    <source>
        <dbReference type="Proteomes" id="UP000031366"/>
    </source>
</evidence>
<feature type="transmembrane region" description="Helical" evidence="11">
    <location>
        <begin position="12"/>
        <end position="35"/>
    </location>
</feature>
<dbReference type="SMART" id="SM01091">
    <property type="entry name" value="CorC_HlyC"/>
    <property type="match status" value="1"/>
</dbReference>
<dbReference type="RefSeq" id="WP_039633805.1">
    <property type="nucleotide sequence ID" value="NZ_AYSO01000017.1"/>
</dbReference>
<accession>A0A0C1R6S3</accession>